<name>A0A1Q9E8Q3_SYMMI</name>
<gene>
    <name evidence="1" type="ORF">AK812_SmicGene13180</name>
</gene>
<reference evidence="1 2" key="1">
    <citation type="submission" date="2016-02" db="EMBL/GenBank/DDBJ databases">
        <title>Genome analysis of coral dinoflagellate symbionts highlights evolutionary adaptations to a symbiotic lifestyle.</title>
        <authorList>
            <person name="Aranda M."/>
            <person name="Li Y."/>
            <person name="Liew Y.J."/>
            <person name="Baumgarten S."/>
            <person name="Simakov O."/>
            <person name="Wilson M."/>
            <person name="Piel J."/>
            <person name="Ashoor H."/>
            <person name="Bougouffa S."/>
            <person name="Bajic V.B."/>
            <person name="Ryu T."/>
            <person name="Ravasi T."/>
            <person name="Bayer T."/>
            <person name="Micklem G."/>
            <person name="Kim H."/>
            <person name="Bhak J."/>
            <person name="Lajeunesse T.C."/>
            <person name="Voolstra C.R."/>
        </authorList>
    </citation>
    <scope>NUCLEOTIDE SEQUENCE [LARGE SCALE GENOMIC DNA]</scope>
    <source>
        <strain evidence="1 2">CCMP2467</strain>
    </source>
</reference>
<organism evidence="1 2">
    <name type="scientific">Symbiodinium microadriaticum</name>
    <name type="common">Dinoflagellate</name>
    <name type="synonym">Zooxanthella microadriatica</name>
    <dbReference type="NCBI Taxonomy" id="2951"/>
    <lineage>
        <taxon>Eukaryota</taxon>
        <taxon>Sar</taxon>
        <taxon>Alveolata</taxon>
        <taxon>Dinophyceae</taxon>
        <taxon>Suessiales</taxon>
        <taxon>Symbiodiniaceae</taxon>
        <taxon>Symbiodinium</taxon>
    </lineage>
</organism>
<dbReference type="EMBL" id="LSRX01000226">
    <property type="protein sequence ID" value="OLQ03800.1"/>
    <property type="molecule type" value="Genomic_DNA"/>
</dbReference>
<protein>
    <submittedName>
        <fullName evidence="1">Uncharacterized protein</fullName>
    </submittedName>
</protein>
<dbReference type="AlphaFoldDB" id="A0A1Q9E8Q3"/>
<sequence>MKAAKFDIELSSWSVEQAQRAGAQLRRRARQPTRKEKRLGMLTHYQIDAGDFGIEVSDESQQSVLSLTPGPHWLLLVANFLKQ</sequence>
<proteinExistence type="predicted"/>
<evidence type="ECO:0000313" key="1">
    <source>
        <dbReference type="EMBL" id="OLQ03800.1"/>
    </source>
</evidence>
<comment type="caution">
    <text evidence="1">The sequence shown here is derived from an EMBL/GenBank/DDBJ whole genome shotgun (WGS) entry which is preliminary data.</text>
</comment>
<evidence type="ECO:0000313" key="2">
    <source>
        <dbReference type="Proteomes" id="UP000186817"/>
    </source>
</evidence>
<accession>A0A1Q9E8Q3</accession>
<keyword evidence="2" id="KW-1185">Reference proteome</keyword>
<dbReference type="Proteomes" id="UP000186817">
    <property type="component" value="Unassembled WGS sequence"/>
</dbReference>